<name>A0A2G8K6A3_STIJA</name>
<evidence type="ECO:0000256" key="6">
    <source>
        <dbReference type="ARBA" id="ARBA00023170"/>
    </source>
</evidence>
<dbReference type="AlphaFoldDB" id="A0A2G8K6A3"/>
<proteinExistence type="predicted"/>
<dbReference type="InterPro" id="IPR000276">
    <property type="entry name" value="GPCR_Rhodpsn"/>
</dbReference>
<dbReference type="Gene3D" id="1.20.1070.10">
    <property type="entry name" value="Rhodopsin 7-helix transmembrane proteins"/>
    <property type="match status" value="1"/>
</dbReference>
<dbReference type="GO" id="GO:0005886">
    <property type="term" value="C:plasma membrane"/>
    <property type="evidence" value="ECO:0007669"/>
    <property type="project" value="TreeGrafter"/>
</dbReference>
<dbReference type="Pfam" id="PF00001">
    <property type="entry name" value="7tm_1"/>
    <property type="match status" value="1"/>
</dbReference>
<keyword evidence="3 8" id="KW-1133">Transmembrane helix</keyword>
<feature type="domain" description="G-protein coupled receptors family 1 profile" evidence="9">
    <location>
        <begin position="1"/>
        <end position="86"/>
    </location>
</feature>
<dbReference type="PRINTS" id="PR00237">
    <property type="entry name" value="GPCRRHODOPSN"/>
</dbReference>
<dbReference type="OrthoDB" id="10004475at2759"/>
<reference evidence="10 11" key="1">
    <citation type="journal article" date="2017" name="PLoS Biol.">
        <title>The sea cucumber genome provides insights into morphological evolution and visceral regeneration.</title>
        <authorList>
            <person name="Zhang X."/>
            <person name="Sun L."/>
            <person name="Yuan J."/>
            <person name="Sun Y."/>
            <person name="Gao Y."/>
            <person name="Zhang L."/>
            <person name="Li S."/>
            <person name="Dai H."/>
            <person name="Hamel J.F."/>
            <person name="Liu C."/>
            <person name="Yu Y."/>
            <person name="Liu S."/>
            <person name="Lin W."/>
            <person name="Guo K."/>
            <person name="Jin S."/>
            <person name="Xu P."/>
            <person name="Storey K.B."/>
            <person name="Huan P."/>
            <person name="Zhang T."/>
            <person name="Zhou Y."/>
            <person name="Zhang J."/>
            <person name="Lin C."/>
            <person name="Li X."/>
            <person name="Xing L."/>
            <person name="Huo D."/>
            <person name="Sun M."/>
            <person name="Wang L."/>
            <person name="Mercier A."/>
            <person name="Li F."/>
            <person name="Yang H."/>
            <person name="Xiang J."/>
        </authorList>
    </citation>
    <scope>NUCLEOTIDE SEQUENCE [LARGE SCALE GENOMIC DNA]</scope>
    <source>
        <strain evidence="10">Shaxun</strain>
        <tissue evidence="10">Muscle</tissue>
    </source>
</reference>
<evidence type="ECO:0000256" key="4">
    <source>
        <dbReference type="ARBA" id="ARBA00023040"/>
    </source>
</evidence>
<feature type="transmembrane region" description="Helical" evidence="8">
    <location>
        <begin position="28"/>
        <end position="46"/>
    </location>
</feature>
<evidence type="ECO:0000256" key="5">
    <source>
        <dbReference type="ARBA" id="ARBA00023136"/>
    </source>
</evidence>
<dbReference type="STRING" id="307972.A0A2G8K6A3"/>
<evidence type="ECO:0000256" key="3">
    <source>
        <dbReference type="ARBA" id="ARBA00022989"/>
    </source>
</evidence>
<dbReference type="Proteomes" id="UP000230750">
    <property type="component" value="Unassembled WGS sequence"/>
</dbReference>
<keyword evidence="7" id="KW-0807">Transducer</keyword>
<keyword evidence="6 10" id="KW-0675">Receptor</keyword>
<dbReference type="PANTHER" id="PTHR45695:SF15">
    <property type="entry name" value="OPSIN RH2"/>
    <property type="match status" value="1"/>
</dbReference>
<evidence type="ECO:0000256" key="7">
    <source>
        <dbReference type="ARBA" id="ARBA00023224"/>
    </source>
</evidence>
<comment type="caution">
    <text evidence="10">The sequence shown here is derived from an EMBL/GenBank/DDBJ whole genome shotgun (WGS) entry which is preliminary data.</text>
</comment>
<dbReference type="InterPro" id="IPR017452">
    <property type="entry name" value="GPCR_Rhodpsn_7TM"/>
</dbReference>
<comment type="subcellular location">
    <subcellularLocation>
        <location evidence="1">Membrane</location>
        <topology evidence="1">Multi-pass membrane protein</topology>
    </subcellularLocation>
</comment>
<dbReference type="GO" id="GO:0004930">
    <property type="term" value="F:G protein-coupled receptor activity"/>
    <property type="evidence" value="ECO:0007669"/>
    <property type="project" value="UniProtKB-KW"/>
</dbReference>
<dbReference type="PANTHER" id="PTHR45695">
    <property type="entry name" value="LEUCOKININ RECEPTOR-RELATED"/>
    <property type="match status" value="1"/>
</dbReference>
<accession>A0A2G8K6A3</accession>
<evidence type="ECO:0000313" key="10">
    <source>
        <dbReference type="EMBL" id="PIK43534.1"/>
    </source>
</evidence>
<keyword evidence="11" id="KW-1185">Reference proteome</keyword>
<feature type="transmembrane region" description="Helical" evidence="8">
    <location>
        <begin position="66"/>
        <end position="89"/>
    </location>
</feature>
<organism evidence="10 11">
    <name type="scientific">Stichopus japonicus</name>
    <name type="common">Sea cucumber</name>
    <dbReference type="NCBI Taxonomy" id="307972"/>
    <lineage>
        <taxon>Eukaryota</taxon>
        <taxon>Metazoa</taxon>
        <taxon>Echinodermata</taxon>
        <taxon>Eleutherozoa</taxon>
        <taxon>Echinozoa</taxon>
        <taxon>Holothuroidea</taxon>
        <taxon>Aspidochirotacea</taxon>
        <taxon>Aspidochirotida</taxon>
        <taxon>Stichopodidae</taxon>
        <taxon>Apostichopus</taxon>
    </lineage>
</organism>
<gene>
    <name evidence="10" type="ORF">BSL78_19632</name>
</gene>
<dbReference type="EMBL" id="MRZV01000843">
    <property type="protein sequence ID" value="PIK43534.1"/>
    <property type="molecule type" value="Genomic_DNA"/>
</dbReference>
<evidence type="ECO:0000313" key="11">
    <source>
        <dbReference type="Proteomes" id="UP000230750"/>
    </source>
</evidence>
<dbReference type="SUPFAM" id="SSF81321">
    <property type="entry name" value="Family A G protein-coupled receptor-like"/>
    <property type="match status" value="1"/>
</dbReference>
<evidence type="ECO:0000256" key="1">
    <source>
        <dbReference type="ARBA" id="ARBA00004141"/>
    </source>
</evidence>
<evidence type="ECO:0000259" key="9">
    <source>
        <dbReference type="PROSITE" id="PS50262"/>
    </source>
</evidence>
<sequence length="152" mass="17340">MAKVLWNAGSEISNNRSGAARRQSRRKIARMVLVLVVCFACCWLPYHTRVLIEILKVARNNSFYFYFSFCARALAYFNSCLNPLLYSFLGENFRSQMKDVFFCFPALSLRKEGPSITTALHEIDGSRRGNNNSADTQMTYAGHTKMMTSKPL</sequence>
<evidence type="ECO:0000256" key="2">
    <source>
        <dbReference type="ARBA" id="ARBA00022692"/>
    </source>
</evidence>
<dbReference type="PROSITE" id="PS50262">
    <property type="entry name" value="G_PROTEIN_RECEP_F1_2"/>
    <property type="match status" value="1"/>
</dbReference>
<keyword evidence="2 8" id="KW-0812">Transmembrane</keyword>
<protein>
    <submittedName>
        <fullName evidence="10">Putative galanin receptor type 1-like</fullName>
    </submittedName>
</protein>
<keyword evidence="4" id="KW-0297">G-protein coupled receptor</keyword>
<evidence type="ECO:0000256" key="8">
    <source>
        <dbReference type="SAM" id="Phobius"/>
    </source>
</evidence>
<keyword evidence="5 8" id="KW-0472">Membrane</keyword>